<organism evidence="3 4">
    <name type="scientific">Phanerochaete sordida</name>
    <dbReference type="NCBI Taxonomy" id="48140"/>
    <lineage>
        <taxon>Eukaryota</taxon>
        <taxon>Fungi</taxon>
        <taxon>Dikarya</taxon>
        <taxon>Basidiomycota</taxon>
        <taxon>Agaricomycotina</taxon>
        <taxon>Agaricomycetes</taxon>
        <taxon>Polyporales</taxon>
        <taxon>Phanerochaetaceae</taxon>
        <taxon>Phanerochaete</taxon>
    </lineage>
</organism>
<dbReference type="Proteomes" id="UP000703269">
    <property type="component" value="Unassembled WGS sequence"/>
</dbReference>
<accession>A0A9P3FYT2</accession>
<keyword evidence="1" id="KW-0812">Transmembrane</keyword>
<evidence type="ECO:0000259" key="2">
    <source>
        <dbReference type="Pfam" id="PF20151"/>
    </source>
</evidence>
<dbReference type="EMBL" id="BPQB01000002">
    <property type="protein sequence ID" value="GJE85051.1"/>
    <property type="molecule type" value="Genomic_DNA"/>
</dbReference>
<name>A0A9P3FYT2_9APHY</name>
<dbReference type="InterPro" id="IPR045340">
    <property type="entry name" value="DUF6533"/>
</dbReference>
<feature type="transmembrane region" description="Helical" evidence="1">
    <location>
        <begin position="94"/>
        <end position="114"/>
    </location>
</feature>
<keyword evidence="1" id="KW-1133">Transmembrane helix</keyword>
<comment type="caution">
    <text evidence="3">The sequence shown here is derived from an EMBL/GenBank/DDBJ whole genome shotgun (WGS) entry which is preliminary data.</text>
</comment>
<gene>
    <name evidence="3" type="ORF">PsYK624_011280</name>
</gene>
<feature type="transmembrane region" description="Helical" evidence="1">
    <location>
        <begin position="121"/>
        <end position="143"/>
    </location>
</feature>
<sequence length="329" mass="35154">MSNGAAQAAFVFLVEEKLKELRLANCCATAACCLLLYDYLLTLSTEVRCVWRKRLNGASLLFYVNRYGAISLRVVLLAQGTIDFGPLSDAFSDRALSVVIQLDIAAITALRIYAIWSPHRAIAALSILVVGAIPAVISIVINLRDTFPALPPPFTGCGTITGLSDSSTTAAMIVRDGERIVRVIAFGIPPLITATGSICFISLLALNIANVFAIRSQDIGSIRVLNEALSSIFVSHLILNLRSMTASGGSKGDPVYGHLRQPSGLRFVANAAESLGAPLTFDRANDHAVGLDHAAADSYEKRTHEDSSSMTGRTIGELDDFLDEEPLCA</sequence>
<dbReference type="Pfam" id="PF20151">
    <property type="entry name" value="DUF6533"/>
    <property type="match status" value="1"/>
</dbReference>
<evidence type="ECO:0000313" key="4">
    <source>
        <dbReference type="Proteomes" id="UP000703269"/>
    </source>
</evidence>
<feature type="transmembrane region" description="Helical" evidence="1">
    <location>
        <begin position="60"/>
        <end position="82"/>
    </location>
</feature>
<proteinExistence type="predicted"/>
<feature type="transmembrane region" description="Helical" evidence="1">
    <location>
        <begin position="191"/>
        <end position="213"/>
    </location>
</feature>
<reference evidence="3 4" key="1">
    <citation type="submission" date="2021-08" db="EMBL/GenBank/DDBJ databases">
        <title>Draft Genome Sequence of Phanerochaete sordida strain YK-624.</title>
        <authorList>
            <person name="Mori T."/>
            <person name="Dohra H."/>
            <person name="Suzuki T."/>
            <person name="Kawagishi H."/>
            <person name="Hirai H."/>
        </authorList>
    </citation>
    <scope>NUCLEOTIDE SEQUENCE [LARGE SCALE GENOMIC DNA]</scope>
    <source>
        <strain evidence="3 4">YK-624</strain>
    </source>
</reference>
<feature type="domain" description="DUF6533" evidence="2">
    <location>
        <begin position="26"/>
        <end position="70"/>
    </location>
</feature>
<keyword evidence="1" id="KW-0472">Membrane</keyword>
<protein>
    <recommendedName>
        <fullName evidence="2">DUF6533 domain-containing protein</fullName>
    </recommendedName>
</protein>
<evidence type="ECO:0000256" key="1">
    <source>
        <dbReference type="SAM" id="Phobius"/>
    </source>
</evidence>
<evidence type="ECO:0000313" key="3">
    <source>
        <dbReference type="EMBL" id="GJE85051.1"/>
    </source>
</evidence>
<keyword evidence="4" id="KW-1185">Reference proteome</keyword>
<dbReference type="AlphaFoldDB" id="A0A9P3FYT2"/>